<accession>A0A9P6KRI7</accession>
<gene>
    <name evidence="1" type="ORF">PMIN01_04662</name>
</gene>
<sequence>MVTFHIICGARTLELATTMLWRMRYMYFYLWP</sequence>
<dbReference type="Proteomes" id="UP000756921">
    <property type="component" value="Unassembled WGS sequence"/>
</dbReference>
<reference evidence="1" key="1">
    <citation type="journal article" date="2020" name="Mol. Plant Microbe Interact.">
        <title>Genome Sequence of the Biocontrol Agent Coniothyrium minitans strain Conio (IMI 134523).</title>
        <authorList>
            <person name="Patel D."/>
            <person name="Shittu T.A."/>
            <person name="Baroncelli R."/>
            <person name="Muthumeenakshi S."/>
            <person name="Osborne T.H."/>
            <person name="Janganan T.K."/>
            <person name="Sreenivasaprasad S."/>
        </authorList>
    </citation>
    <scope>NUCLEOTIDE SEQUENCE</scope>
    <source>
        <strain evidence="1">Conio</strain>
    </source>
</reference>
<organism evidence="1 2">
    <name type="scientific">Paraphaeosphaeria minitans</name>
    <dbReference type="NCBI Taxonomy" id="565426"/>
    <lineage>
        <taxon>Eukaryota</taxon>
        <taxon>Fungi</taxon>
        <taxon>Dikarya</taxon>
        <taxon>Ascomycota</taxon>
        <taxon>Pezizomycotina</taxon>
        <taxon>Dothideomycetes</taxon>
        <taxon>Pleosporomycetidae</taxon>
        <taxon>Pleosporales</taxon>
        <taxon>Massarineae</taxon>
        <taxon>Didymosphaeriaceae</taxon>
        <taxon>Paraphaeosphaeria</taxon>
    </lineage>
</organism>
<name>A0A9P6KRI7_9PLEO</name>
<evidence type="ECO:0000313" key="1">
    <source>
        <dbReference type="EMBL" id="KAF9736883.1"/>
    </source>
</evidence>
<dbReference type="EMBL" id="WJXW01000004">
    <property type="protein sequence ID" value="KAF9736883.1"/>
    <property type="molecule type" value="Genomic_DNA"/>
</dbReference>
<protein>
    <submittedName>
        <fullName evidence="1">Uncharacterized protein</fullName>
    </submittedName>
</protein>
<keyword evidence="2" id="KW-1185">Reference proteome</keyword>
<comment type="caution">
    <text evidence="1">The sequence shown here is derived from an EMBL/GenBank/DDBJ whole genome shotgun (WGS) entry which is preliminary data.</text>
</comment>
<evidence type="ECO:0000313" key="2">
    <source>
        <dbReference type="Proteomes" id="UP000756921"/>
    </source>
</evidence>
<dbReference type="AlphaFoldDB" id="A0A9P6KRI7"/>
<proteinExistence type="predicted"/>